<keyword evidence="2" id="KW-1133">Transmembrane helix</keyword>
<feature type="transmembrane region" description="Helical" evidence="2">
    <location>
        <begin position="246"/>
        <end position="268"/>
    </location>
</feature>
<organism evidence="3 4">
    <name type="scientific">Piscirickettsia litoralis</name>
    <dbReference type="NCBI Taxonomy" id="1891921"/>
    <lineage>
        <taxon>Bacteria</taxon>
        <taxon>Pseudomonadati</taxon>
        <taxon>Pseudomonadota</taxon>
        <taxon>Gammaproteobacteria</taxon>
        <taxon>Thiotrichales</taxon>
        <taxon>Piscirickettsiaceae</taxon>
        <taxon>Piscirickettsia</taxon>
    </lineage>
</organism>
<accession>A0ABX2ZXD1</accession>
<sequence>MSNKLKKAVTSGISEENVADIMDAGMDWMYLFCSLYNVVAPFVKPLALAMPHVGVAWNIFDSLGAVAIAANEGKQADNWAKNVNILSAIQLSACTAVTIASLCLPAIAALSVAGTATGGFGSAAATAVSLGLESRAVNLCDARIKYLVNKEISNNNITEKYKEWRQVADRNDTNWYSINEKFNKYINYRKNQQEEKKKCEDLDKALQQLEKNLTIQGKEPEKLLSVKLCRSQIKERQLHDRLRSTLKFCTAAMTAVAVVAVVSAAVGASVTTCGIATAVAASAIAVGSIAYRFYQKKQDQKSEPGNVLDRETKELNDIRDFVSLDESDDTRENSEKVKLYKKLYDSGIFDQYASKIYDVEVKFIESPQGLLVDESKFREFNQFLDKLSEKVQPQQYRDILPSVVSLFLQGEGSERWSCLEEDYLARFPCPSFPYSLDPIKRVSFSDVSPYVEDSVNSYLANYVADLAHKQKLTAQQKVDIYEQHKNNLINLRLKIQESWPCRKDKSTNIMSDDEIKTLLDQQRQQNSRETPMLMMQSFRNTSHNHSEEMSYGF</sequence>
<evidence type="ECO:0000313" key="4">
    <source>
        <dbReference type="Proteomes" id="UP000094329"/>
    </source>
</evidence>
<feature type="coiled-coil region" evidence="1">
    <location>
        <begin position="192"/>
        <end position="219"/>
    </location>
</feature>
<protein>
    <submittedName>
        <fullName evidence="3">Uncharacterized protein</fullName>
    </submittedName>
</protein>
<name>A0ABX2ZXD1_9GAMM</name>
<gene>
    <name evidence="3" type="ORF">BGC07_17090</name>
</gene>
<keyword evidence="4" id="KW-1185">Reference proteome</keyword>
<evidence type="ECO:0000256" key="1">
    <source>
        <dbReference type="SAM" id="Coils"/>
    </source>
</evidence>
<evidence type="ECO:0000313" key="3">
    <source>
        <dbReference type="EMBL" id="ODN41281.1"/>
    </source>
</evidence>
<keyword evidence="1" id="KW-0175">Coiled coil</keyword>
<reference evidence="3 4" key="1">
    <citation type="submission" date="2016-08" db="EMBL/GenBank/DDBJ databases">
        <title>Draft genome sequence of Candidatus Piscirickettsia litoralis, from seawater.</title>
        <authorList>
            <person name="Wan X."/>
            <person name="Lee A.J."/>
            <person name="Hou S."/>
            <person name="Donachie S.P."/>
        </authorList>
    </citation>
    <scope>NUCLEOTIDE SEQUENCE [LARGE SCALE GENOMIC DNA]</scope>
    <source>
        <strain evidence="3 4">Y2</strain>
    </source>
</reference>
<keyword evidence="2" id="KW-0472">Membrane</keyword>
<proteinExistence type="predicted"/>
<keyword evidence="2" id="KW-0812">Transmembrane</keyword>
<dbReference type="Proteomes" id="UP000094329">
    <property type="component" value="Unassembled WGS sequence"/>
</dbReference>
<evidence type="ECO:0000256" key="2">
    <source>
        <dbReference type="SAM" id="Phobius"/>
    </source>
</evidence>
<comment type="caution">
    <text evidence="3">The sequence shown here is derived from an EMBL/GenBank/DDBJ whole genome shotgun (WGS) entry which is preliminary data.</text>
</comment>
<feature type="transmembrane region" description="Helical" evidence="2">
    <location>
        <begin position="274"/>
        <end position="294"/>
    </location>
</feature>
<dbReference type="EMBL" id="MDTU01000004">
    <property type="protein sequence ID" value="ODN41281.1"/>
    <property type="molecule type" value="Genomic_DNA"/>
</dbReference>